<evidence type="ECO:0000256" key="3">
    <source>
        <dbReference type="ARBA" id="ARBA00023134"/>
    </source>
</evidence>
<gene>
    <name evidence="7" type="ORF">MCOR_5108</name>
</gene>
<reference evidence="7 8" key="1">
    <citation type="submission" date="2020-06" db="EMBL/GenBank/DDBJ databases">
        <authorList>
            <person name="Li R."/>
            <person name="Bekaert M."/>
        </authorList>
    </citation>
    <scope>NUCLEOTIDE SEQUENCE [LARGE SCALE GENOMIC DNA]</scope>
    <source>
        <strain evidence="8">wild</strain>
    </source>
</reference>
<dbReference type="GO" id="GO:0005525">
    <property type="term" value="F:GTP binding"/>
    <property type="evidence" value="ECO:0007669"/>
    <property type="project" value="UniProtKB-KW"/>
</dbReference>
<sequence length="325" mass="36813">MEVESKQPRLSGATDAAELRIVMIGKTGTGKSATGNSILGNREFKTCLSGSSITTACQLGIKTRFNRKISVVDTPGLYDTGMTTEQVTTEIVKCITMTAPGPHAILLTVNVGRFTDEEHDTVKHFVNHFGEGMYNYLLVVFTRADELVKNNQNITDYVRGCPQSLKEILELCHNRYIPYDNTLSDSRLELQVKDLIGKVDEMVNRNNGNWYTNEMYEEAKKLMQRREEAVKQKLKEEEQRKVKHLQDEFDKQITLVEKKQAEQLLVQANKANEDRVAQLQKQMESERRLAQQMVDMKKEHDKALHAALSRPVTVTTGGGSRCSLM</sequence>
<dbReference type="PANTHER" id="PTHR10903">
    <property type="entry name" value="GTPASE, IMAP FAMILY MEMBER-RELATED"/>
    <property type="match status" value="1"/>
</dbReference>
<organism evidence="7 8">
    <name type="scientific">Mytilus coruscus</name>
    <name type="common">Sea mussel</name>
    <dbReference type="NCBI Taxonomy" id="42192"/>
    <lineage>
        <taxon>Eukaryota</taxon>
        <taxon>Metazoa</taxon>
        <taxon>Spiralia</taxon>
        <taxon>Lophotrochozoa</taxon>
        <taxon>Mollusca</taxon>
        <taxon>Bivalvia</taxon>
        <taxon>Autobranchia</taxon>
        <taxon>Pteriomorphia</taxon>
        <taxon>Mytilida</taxon>
        <taxon>Mytiloidea</taxon>
        <taxon>Mytilidae</taxon>
        <taxon>Mytilinae</taxon>
        <taxon>Mytilus</taxon>
    </lineage>
</organism>
<evidence type="ECO:0000256" key="1">
    <source>
        <dbReference type="ARBA" id="ARBA00008535"/>
    </source>
</evidence>
<dbReference type="Proteomes" id="UP000507470">
    <property type="component" value="Unassembled WGS sequence"/>
</dbReference>
<dbReference type="Pfam" id="PF04548">
    <property type="entry name" value="AIG1"/>
    <property type="match status" value="1"/>
</dbReference>
<comment type="similarity">
    <text evidence="1">Belongs to the TRAFAC class TrmE-Era-EngA-EngB-Septin-like GTPase superfamily. AIG1/Toc34/Toc159-like paraseptin GTPase family. IAN subfamily.</text>
</comment>
<dbReference type="CDD" id="cd01852">
    <property type="entry name" value="AIG1"/>
    <property type="match status" value="1"/>
</dbReference>
<evidence type="ECO:0000313" key="8">
    <source>
        <dbReference type="Proteomes" id="UP000507470"/>
    </source>
</evidence>
<evidence type="ECO:0000256" key="5">
    <source>
        <dbReference type="SAM" id="MobiDB-lite"/>
    </source>
</evidence>
<feature type="domain" description="AIG1-type G" evidence="6">
    <location>
        <begin position="16"/>
        <end position="220"/>
    </location>
</feature>
<evidence type="ECO:0000256" key="4">
    <source>
        <dbReference type="SAM" id="Coils"/>
    </source>
</evidence>
<dbReference type="InterPro" id="IPR045058">
    <property type="entry name" value="GIMA/IAN/Toc"/>
</dbReference>
<evidence type="ECO:0000259" key="6">
    <source>
        <dbReference type="PROSITE" id="PS51720"/>
    </source>
</evidence>
<evidence type="ECO:0000313" key="7">
    <source>
        <dbReference type="EMBL" id="CAC5363821.1"/>
    </source>
</evidence>
<evidence type="ECO:0000256" key="2">
    <source>
        <dbReference type="ARBA" id="ARBA00022741"/>
    </source>
</evidence>
<keyword evidence="4" id="KW-0175">Coiled coil</keyword>
<dbReference type="PROSITE" id="PS51720">
    <property type="entry name" value="G_AIG1"/>
    <property type="match status" value="1"/>
</dbReference>
<name>A0A6J8AC45_MYTCO</name>
<dbReference type="AlphaFoldDB" id="A0A6J8AC45"/>
<dbReference type="OrthoDB" id="431287at2759"/>
<keyword evidence="3" id="KW-0342">GTP-binding</keyword>
<dbReference type="FunFam" id="3.40.50.300:FF:000366">
    <property type="entry name" value="GTPase, IMAP family member 2"/>
    <property type="match status" value="1"/>
</dbReference>
<dbReference type="SUPFAM" id="SSF52540">
    <property type="entry name" value="P-loop containing nucleoside triphosphate hydrolases"/>
    <property type="match status" value="1"/>
</dbReference>
<dbReference type="PANTHER" id="PTHR10903:SF184">
    <property type="entry name" value="GTP-BINDING PROTEIN A"/>
    <property type="match status" value="1"/>
</dbReference>
<dbReference type="EMBL" id="CACVKT020000911">
    <property type="protein sequence ID" value="CAC5363821.1"/>
    <property type="molecule type" value="Genomic_DNA"/>
</dbReference>
<feature type="compositionally biased region" description="Gly residues" evidence="5">
    <location>
        <begin position="316"/>
        <end position="325"/>
    </location>
</feature>
<protein>
    <recommendedName>
        <fullName evidence="6">AIG1-type G domain-containing protein</fullName>
    </recommendedName>
</protein>
<keyword evidence="2" id="KW-0547">Nucleotide-binding</keyword>
<accession>A0A6J8AC45</accession>
<keyword evidence="8" id="KW-1185">Reference proteome</keyword>
<dbReference type="InterPro" id="IPR006703">
    <property type="entry name" value="G_AIG1"/>
</dbReference>
<proteinExistence type="inferred from homology"/>
<dbReference type="Gene3D" id="3.40.50.300">
    <property type="entry name" value="P-loop containing nucleotide triphosphate hydrolases"/>
    <property type="match status" value="1"/>
</dbReference>
<feature type="coiled-coil region" evidence="4">
    <location>
        <begin position="212"/>
        <end position="296"/>
    </location>
</feature>
<feature type="region of interest" description="Disordered" evidence="5">
    <location>
        <begin position="305"/>
        <end position="325"/>
    </location>
</feature>
<dbReference type="InterPro" id="IPR027417">
    <property type="entry name" value="P-loop_NTPase"/>
</dbReference>